<accession>R2VIM1</accession>
<gene>
    <name evidence="3" type="ORF">I592_02289</name>
    <name evidence="2" type="ORF">UKC_01678</name>
</gene>
<evidence type="ECO:0000313" key="3">
    <source>
        <dbReference type="EMBL" id="EOW82965.1"/>
    </source>
</evidence>
<dbReference type="EMBL" id="AJDQ01000006">
    <property type="protein sequence ID" value="EOI57461.1"/>
    <property type="molecule type" value="Genomic_DNA"/>
</dbReference>
<keyword evidence="1" id="KW-0472">Membrane</keyword>
<organism evidence="2 4">
    <name type="scientific">Enterococcus gilvus ATCC BAA-350</name>
    <dbReference type="NCBI Taxonomy" id="1158614"/>
    <lineage>
        <taxon>Bacteria</taxon>
        <taxon>Bacillati</taxon>
        <taxon>Bacillota</taxon>
        <taxon>Bacilli</taxon>
        <taxon>Lactobacillales</taxon>
        <taxon>Enterococcaceae</taxon>
        <taxon>Enterococcus</taxon>
    </lineage>
</organism>
<dbReference type="PATRIC" id="fig|1158614.3.peg.1686"/>
<evidence type="ECO:0000256" key="1">
    <source>
        <dbReference type="SAM" id="Phobius"/>
    </source>
</evidence>
<protein>
    <submittedName>
        <fullName evidence="2">Uncharacterized protein</fullName>
    </submittedName>
</protein>
<dbReference type="eggNOG" id="ENOG502ZC6A">
    <property type="taxonomic scope" value="Bacteria"/>
</dbReference>
<sequence>MGQYELRKEAVALLKKIDTNRDNYIIIHYACENFKLGQTISAVAVRQFRDGQTQSFSLNKTAQTMGISTKEIPSQIETIERKMLDDFFKYVESHKTYNWIHWNMSSDNFGFKGLEHRYEVLQGTPVIIDDSRKINLSHLFIELYDKGYAAHPRLENLMEMNYIAPKDLFPGFIDEPDELDETDLLHKGRYKEIQISCLRKVDVFSNFLNLAIDDTLIVKTPKHKRYGLTIRGRLAALNEYIWFKPITYFITFLIGYFLEKFLDTFF</sequence>
<evidence type="ECO:0000313" key="4">
    <source>
        <dbReference type="Proteomes" id="UP000013750"/>
    </source>
</evidence>
<evidence type="ECO:0000313" key="2">
    <source>
        <dbReference type="EMBL" id="EOI57461.1"/>
    </source>
</evidence>
<dbReference type="Proteomes" id="UP000013750">
    <property type="component" value="Unassembled WGS sequence"/>
</dbReference>
<evidence type="ECO:0000313" key="5">
    <source>
        <dbReference type="Proteomes" id="UP000014160"/>
    </source>
</evidence>
<dbReference type="AlphaFoldDB" id="R2VIM1"/>
<dbReference type="HOGENOM" id="CLU_071817_0_0_9"/>
<keyword evidence="5" id="KW-1185">Reference proteome</keyword>
<reference evidence="3 5" key="2">
    <citation type="submission" date="2013-03" db="EMBL/GenBank/DDBJ databases">
        <title>The Genome Sequence of Enterococcus gilvus ATCC BAA-350 (PacBio/Illumina hybrid assembly).</title>
        <authorList>
            <consortium name="The Broad Institute Genomics Platform"/>
            <consortium name="The Broad Institute Genome Sequencing Center for Infectious Disease"/>
            <person name="Earl A."/>
            <person name="Russ C."/>
            <person name="Gilmore M."/>
            <person name="Surin D."/>
            <person name="Walker B."/>
            <person name="Young S."/>
            <person name="Zeng Q."/>
            <person name="Gargeya S."/>
            <person name="Fitzgerald M."/>
            <person name="Haas B."/>
            <person name="Abouelleil A."/>
            <person name="Allen A.W."/>
            <person name="Alvarado L."/>
            <person name="Arachchi H.M."/>
            <person name="Berlin A.M."/>
            <person name="Chapman S.B."/>
            <person name="Gainer-Dewar J."/>
            <person name="Goldberg J."/>
            <person name="Griggs A."/>
            <person name="Gujja S."/>
            <person name="Hansen M."/>
            <person name="Howarth C."/>
            <person name="Imamovic A."/>
            <person name="Ireland A."/>
            <person name="Larimer J."/>
            <person name="McCowan C."/>
            <person name="Murphy C."/>
            <person name="Pearson M."/>
            <person name="Poon T.W."/>
            <person name="Priest M."/>
            <person name="Roberts A."/>
            <person name="Saif S."/>
            <person name="Shea T."/>
            <person name="Sisk P."/>
            <person name="Sykes S."/>
            <person name="Wortman J."/>
            <person name="Nusbaum C."/>
            <person name="Birren B."/>
        </authorList>
    </citation>
    <scope>NUCLEOTIDE SEQUENCE [LARGE SCALE GENOMIC DNA]</scope>
    <source>
        <strain evidence="3 5">ATCC BAA-350</strain>
    </source>
</reference>
<dbReference type="Proteomes" id="UP000014160">
    <property type="component" value="Unassembled WGS sequence"/>
</dbReference>
<dbReference type="OrthoDB" id="7889003at2"/>
<reference evidence="2 4" key="1">
    <citation type="submission" date="2013-02" db="EMBL/GenBank/DDBJ databases">
        <title>The Genome Sequence of Enterococcus gilvus ATCC BAA-350.</title>
        <authorList>
            <consortium name="The Broad Institute Genome Sequencing Platform"/>
            <consortium name="The Broad Institute Genome Sequencing Center for Infectious Disease"/>
            <person name="Earl A.M."/>
            <person name="Gilmore M.S."/>
            <person name="Lebreton F."/>
            <person name="Walker B."/>
            <person name="Young S.K."/>
            <person name="Zeng Q."/>
            <person name="Gargeya S."/>
            <person name="Fitzgerald M."/>
            <person name="Haas B."/>
            <person name="Abouelleil A."/>
            <person name="Alvarado L."/>
            <person name="Arachchi H.M."/>
            <person name="Berlin A.M."/>
            <person name="Chapman S.B."/>
            <person name="Dewar J."/>
            <person name="Goldberg J."/>
            <person name="Griggs A."/>
            <person name="Gujja S."/>
            <person name="Hansen M."/>
            <person name="Howarth C."/>
            <person name="Imamovic A."/>
            <person name="Larimer J."/>
            <person name="McCowan C."/>
            <person name="Murphy C."/>
            <person name="Neiman D."/>
            <person name="Pearson M."/>
            <person name="Priest M."/>
            <person name="Roberts A."/>
            <person name="Saif S."/>
            <person name="Shea T."/>
            <person name="Sisk P."/>
            <person name="Sykes S."/>
            <person name="Wortman J."/>
            <person name="Nusbaum C."/>
            <person name="Birren B."/>
        </authorList>
    </citation>
    <scope>NUCLEOTIDE SEQUENCE [LARGE SCALE GENOMIC DNA]</scope>
    <source>
        <strain evidence="2 4">ATCC BAA-350</strain>
    </source>
</reference>
<feature type="transmembrane region" description="Helical" evidence="1">
    <location>
        <begin position="240"/>
        <end position="258"/>
    </location>
</feature>
<keyword evidence="1" id="KW-1133">Transmembrane helix</keyword>
<proteinExistence type="predicted"/>
<comment type="caution">
    <text evidence="2">The sequence shown here is derived from an EMBL/GenBank/DDBJ whole genome shotgun (WGS) entry which is preliminary data.</text>
</comment>
<dbReference type="RefSeq" id="WP_010780090.1">
    <property type="nucleotide sequence ID" value="NZ_KB946874.1"/>
</dbReference>
<dbReference type="EMBL" id="ASWH01000001">
    <property type="protein sequence ID" value="EOW82965.1"/>
    <property type="molecule type" value="Genomic_DNA"/>
</dbReference>
<keyword evidence="1" id="KW-0812">Transmembrane</keyword>
<name>R2VIM1_9ENTE</name>